<dbReference type="PANTHER" id="PTHR11011">
    <property type="entry name" value="MALE STERILITY PROTEIN 2-RELATED"/>
    <property type="match status" value="1"/>
</dbReference>
<accession>A0AAV8VSH5</accession>
<keyword evidence="4 10" id="KW-0812">Transmembrane</keyword>
<dbReference type="AlphaFoldDB" id="A0AAV8VSH5"/>
<protein>
    <recommendedName>
        <fullName evidence="10">Fatty acyl-CoA reductase</fullName>
        <ecNumber evidence="10">1.2.1.84</ecNumber>
    </recommendedName>
</protein>
<dbReference type="InterPro" id="IPR036291">
    <property type="entry name" value="NAD(P)-bd_dom_sf"/>
</dbReference>
<evidence type="ECO:0000256" key="9">
    <source>
        <dbReference type="ARBA" id="ARBA00052530"/>
    </source>
</evidence>
<dbReference type="CDD" id="cd09071">
    <property type="entry name" value="FAR_C"/>
    <property type="match status" value="2"/>
</dbReference>
<proteinExistence type="inferred from homology"/>
<dbReference type="GO" id="GO:0035336">
    <property type="term" value="P:long-chain fatty-acyl-CoA metabolic process"/>
    <property type="evidence" value="ECO:0007669"/>
    <property type="project" value="TreeGrafter"/>
</dbReference>
<comment type="subcellular location">
    <subcellularLocation>
        <location evidence="1">Membrane</location>
        <topology evidence="1">Multi-pass membrane protein</topology>
    </subcellularLocation>
</comment>
<feature type="transmembrane region" description="Helical" evidence="10">
    <location>
        <begin position="354"/>
        <end position="379"/>
    </location>
</feature>
<dbReference type="InterPro" id="IPR013120">
    <property type="entry name" value="FAR_NAD-bd"/>
</dbReference>
<name>A0AAV8VSH5_9CUCU</name>
<evidence type="ECO:0000256" key="6">
    <source>
        <dbReference type="ARBA" id="ARBA00022989"/>
    </source>
</evidence>
<dbReference type="FunFam" id="3.40.50.720:FF:000143">
    <property type="entry name" value="Fatty acyl-CoA reductase"/>
    <property type="match status" value="2"/>
</dbReference>
<dbReference type="PANTHER" id="PTHR11011:SF60">
    <property type="entry name" value="FATTY ACYL-COA REDUCTASE-RELATED"/>
    <property type="match status" value="1"/>
</dbReference>
<dbReference type="GO" id="GO:0080019">
    <property type="term" value="F:alcohol-forming very long-chain fatty acyl-CoA reductase activity"/>
    <property type="evidence" value="ECO:0007669"/>
    <property type="project" value="InterPro"/>
</dbReference>
<organism evidence="13 14">
    <name type="scientific">Exocentrus adspersus</name>
    <dbReference type="NCBI Taxonomy" id="1586481"/>
    <lineage>
        <taxon>Eukaryota</taxon>
        <taxon>Metazoa</taxon>
        <taxon>Ecdysozoa</taxon>
        <taxon>Arthropoda</taxon>
        <taxon>Hexapoda</taxon>
        <taxon>Insecta</taxon>
        <taxon>Pterygota</taxon>
        <taxon>Neoptera</taxon>
        <taxon>Endopterygota</taxon>
        <taxon>Coleoptera</taxon>
        <taxon>Polyphaga</taxon>
        <taxon>Cucujiformia</taxon>
        <taxon>Chrysomeloidea</taxon>
        <taxon>Cerambycidae</taxon>
        <taxon>Lamiinae</taxon>
        <taxon>Acanthocinini</taxon>
        <taxon>Exocentrus</taxon>
    </lineage>
</organism>
<feature type="domain" description="Thioester reductase (TE)" evidence="12">
    <location>
        <begin position="571"/>
        <end position="838"/>
    </location>
</feature>
<dbReference type="Proteomes" id="UP001159042">
    <property type="component" value="Unassembled WGS sequence"/>
</dbReference>
<gene>
    <name evidence="13" type="ORF">NQ315_000306</name>
</gene>
<evidence type="ECO:0000256" key="3">
    <source>
        <dbReference type="ARBA" id="ARBA00022516"/>
    </source>
</evidence>
<keyword evidence="3 10" id="KW-0444">Lipid biosynthesis</keyword>
<evidence type="ECO:0000259" key="11">
    <source>
        <dbReference type="Pfam" id="PF03015"/>
    </source>
</evidence>
<evidence type="ECO:0000313" key="14">
    <source>
        <dbReference type="Proteomes" id="UP001159042"/>
    </source>
</evidence>
<reference evidence="13 14" key="1">
    <citation type="journal article" date="2023" name="Insect Mol. Biol.">
        <title>Genome sequencing provides insights into the evolution of gene families encoding plant cell wall-degrading enzymes in longhorned beetles.</title>
        <authorList>
            <person name="Shin N.R."/>
            <person name="Okamura Y."/>
            <person name="Kirsch R."/>
            <person name="Pauchet Y."/>
        </authorList>
    </citation>
    <scope>NUCLEOTIDE SEQUENCE [LARGE SCALE GENOMIC DNA]</scope>
    <source>
        <strain evidence="13">EAD_L_NR</strain>
    </source>
</reference>
<dbReference type="Pfam" id="PF03015">
    <property type="entry name" value="Sterile"/>
    <property type="match status" value="2"/>
</dbReference>
<sequence>MDSQSPVQAFYSGASVFVTGATGFLGRILVEKLLRSCPDIACVYLLIRNKKGKDLQARTEDIFEDVVFDRLKKERPKFRHKVVAVAGDCALPNLGLSEQDTKILLQEVSMIFHVAATVRFDEKLKTATAVNVRAPRDLLRLARQMPKLKVMMHVSTAYSNCDNDVIEERIYPSSIGYKELIMMAERLPDKIFEDITPRILDRHPNTYAFTKQVAENVVGEEGRGLPVGIIRPSIVVSTYKEPIVAWINNMYGATGVSAGAGLGFLRALYCDPDCNANIVPVDMCVNSLIAAAWEVAEEYEKDKTRYHTRIYNYESSNDKPLNWKEFMDASRNHGMLTPSSKAVWYYSFGLYKSYAMYLMAIFILHVIPALLVDAALMCAGKSPKMMKIYAKIHKFSTVISYFCTRQWVFKSENVRRLLAKMSNDDKATFFCDLRELDWDLFFQHYLRGVRVYLVHDPMDTLPEAMRKWNRLYWAHQAIKVVAGFLLLRILWSLLLFIYNKTWREDHKLHKPSHFIYCVLHQLLLKSLIPCTLRSSESLIVHRLSHVDDRIDLDEANLTPIQDFYKDAKVFVTGCTGFLGRILVDKLLRSCPVSTLYLLVREKKGKNVDARLDELFDDVVFRRMKKARPDYRKRVVAVSGDCSLPDLGLGAQDKKMLVDEVTLVFHIAATVRFDETLKRATAINVQATKDMVMLAKQMTRLKAFLHVSTAFANCIDDVIEEKVYPMAMHYKHLTQITQVVDDRLLETLTPYFVEKYPNTYVYTKQIAEGVINEEAQGLPVGIYRPAIVISTYKEPIPGWINNIYGATGVVFGSGMGMLRVLYCDGDADANMVPVDMCINGLIASAWDVAQRFQETKSDFQIPVYNYETTNDKRIDWNVFRELSGKYGLYAPSELCVWTYCIYLIKSYPLYVFLSFFMHMIPGVLMDAYLVINGRKPRLVKTYKKIHSFSSVIAYFCTRCFDFRSANVQLMVGKMSDRDAEVFFCDLKRLDWEDFYVTYVPGARVYLAKDPIDTIEAGKRHYRRRVSRNGKLYERKH</sequence>
<feature type="domain" description="Fatty acyl-CoA reductase C-terminal" evidence="11">
    <location>
        <begin position="916"/>
        <end position="1008"/>
    </location>
</feature>
<dbReference type="CDD" id="cd05236">
    <property type="entry name" value="FAR-N_SDR_e"/>
    <property type="match status" value="2"/>
</dbReference>
<dbReference type="GO" id="GO:0016020">
    <property type="term" value="C:membrane"/>
    <property type="evidence" value="ECO:0007669"/>
    <property type="project" value="UniProtKB-SubCell"/>
</dbReference>
<evidence type="ECO:0000259" key="12">
    <source>
        <dbReference type="Pfam" id="PF07993"/>
    </source>
</evidence>
<dbReference type="GO" id="GO:0102965">
    <property type="term" value="F:alcohol-forming long-chain fatty acyl-CoA reductase activity"/>
    <property type="evidence" value="ECO:0007669"/>
    <property type="project" value="UniProtKB-EC"/>
</dbReference>
<dbReference type="Pfam" id="PF07993">
    <property type="entry name" value="NAD_binding_4"/>
    <property type="match status" value="2"/>
</dbReference>
<dbReference type="EMBL" id="JANEYG010000041">
    <property type="protein sequence ID" value="KAJ8916661.1"/>
    <property type="molecule type" value="Genomic_DNA"/>
</dbReference>
<feature type="domain" description="Thioester reductase (TE)" evidence="12">
    <location>
        <begin position="18"/>
        <end position="287"/>
    </location>
</feature>
<keyword evidence="7 10" id="KW-0443">Lipid metabolism</keyword>
<keyword evidence="14" id="KW-1185">Reference proteome</keyword>
<dbReference type="InterPro" id="IPR026055">
    <property type="entry name" value="FAR"/>
</dbReference>
<keyword evidence="6 10" id="KW-1133">Transmembrane helix</keyword>
<dbReference type="SUPFAM" id="SSF51735">
    <property type="entry name" value="NAD(P)-binding Rossmann-fold domains"/>
    <property type="match status" value="2"/>
</dbReference>
<dbReference type="EC" id="1.2.1.84" evidence="10"/>
<dbReference type="GO" id="GO:0005777">
    <property type="term" value="C:peroxisome"/>
    <property type="evidence" value="ECO:0007669"/>
    <property type="project" value="TreeGrafter"/>
</dbReference>
<comment type="similarity">
    <text evidence="2 10">Belongs to the fatty acyl-CoA reductase family.</text>
</comment>
<evidence type="ECO:0000256" key="1">
    <source>
        <dbReference type="ARBA" id="ARBA00004141"/>
    </source>
</evidence>
<comment type="catalytic activity">
    <reaction evidence="9 10">
        <text>a long-chain fatty acyl-CoA + 2 NADPH + 2 H(+) = a long-chain primary fatty alcohol + 2 NADP(+) + CoA</text>
        <dbReference type="Rhea" id="RHEA:52716"/>
        <dbReference type="ChEBI" id="CHEBI:15378"/>
        <dbReference type="ChEBI" id="CHEBI:57287"/>
        <dbReference type="ChEBI" id="CHEBI:57783"/>
        <dbReference type="ChEBI" id="CHEBI:58349"/>
        <dbReference type="ChEBI" id="CHEBI:77396"/>
        <dbReference type="ChEBI" id="CHEBI:83139"/>
        <dbReference type="EC" id="1.2.1.84"/>
    </reaction>
</comment>
<evidence type="ECO:0000256" key="5">
    <source>
        <dbReference type="ARBA" id="ARBA00022857"/>
    </source>
</evidence>
<feature type="domain" description="Fatty acyl-CoA reductase C-terminal" evidence="11">
    <location>
        <begin position="364"/>
        <end position="456"/>
    </location>
</feature>
<evidence type="ECO:0000256" key="2">
    <source>
        <dbReference type="ARBA" id="ARBA00005928"/>
    </source>
</evidence>
<feature type="transmembrane region" description="Helical" evidence="10">
    <location>
        <begin position="909"/>
        <end position="930"/>
    </location>
</feature>
<feature type="transmembrane region" description="Helical" evidence="10">
    <location>
        <begin position="477"/>
        <end position="498"/>
    </location>
</feature>
<evidence type="ECO:0000313" key="13">
    <source>
        <dbReference type="EMBL" id="KAJ8916661.1"/>
    </source>
</evidence>
<keyword evidence="5 10" id="KW-0521">NADP</keyword>
<keyword evidence="10" id="KW-0560">Oxidoreductase</keyword>
<dbReference type="Gene3D" id="3.40.50.720">
    <property type="entry name" value="NAD(P)-binding Rossmann-like Domain"/>
    <property type="match status" value="2"/>
</dbReference>
<evidence type="ECO:0000256" key="8">
    <source>
        <dbReference type="ARBA" id="ARBA00023136"/>
    </source>
</evidence>
<comment type="caution">
    <text evidence="13">The sequence shown here is derived from an EMBL/GenBank/DDBJ whole genome shotgun (WGS) entry which is preliminary data.</text>
</comment>
<evidence type="ECO:0000256" key="4">
    <source>
        <dbReference type="ARBA" id="ARBA00022692"/>
    </source>
</evidence>
<evidence type="ECO:0000256" key="7">
    <source>
        <dbReference type="ARBA" id="ARBA00023098"/>
    </source>
</evidence>
<comment type="function">
    <text evidence="10">Catalyzes the reduction of fatty acyl-CoA to fatty alcohols.</text>
</comment>
<evidence type="ECO:0000256" key="10">
    <source>
        <dbReference type="RuleBase" id="RU363097"/>
    </source>
</evidence>
<dbReference type="InterPro" id="IPR033640">
    <property type="entry name" value="FAR_C"/>
</dbReference>
<keyword evidence="8 10" id="KW-0472">Membrane</keyword>